<evidence type="ECO:0008006" key="3">
    <source>
        <dbReference type="Google" id="ProtNLM"/>
    </source>
</evidence>
<evidence type="ECO:0000313" key="1">
    <source>
        <dbReference type="EMBL" id="KQL49617.1"/>
    </source>
</evidence>
<sequence length="96" mass="11423">MPLSMKRIAPGHNNTWFIRVQGMEGSVEFSTKNPKELRTMRYHAGGLHLVRKSYRAQRLISRLPARHHKRQRILIGYLPQPWNHTKRVKPSDWNKE</sequence>
<gene>
    <name evidence="1" type="ORF">AN963_07785</name>
</gene>
<organism evidence="1 2">
    <name type="scientific">Brevibacillus choshinensis</name>
    <dbReference type="NCBI Taxonomy" id="54911"/>
    <lineage>
        <taxon>Bacteria</taxon>
        <taxon>Bacillati</taxon>
        <taxon>Bacillota</taxon>
        <taxon>Bacilli</taxon>
        <taxon>Bacillales</taxon>
        <taxon>Paenibacillaceae</taxon>
        <taxon>Brevibacillus</taxon>
    </lineage>
</organism>
<comment type="caution">
    <text evidence="1">The sequence shown here is derived from an EMBL/GenBank/DDBJ whole genome shotgun (WGS) entry which is preliminary data.</text>
</comment>
<proteinExistence type="predicted"/>
<keyword evidence="2" id="KW-1185">Reference proteome</keyword>
<protein>
    <recommendedName>
        <fullName evidence="3">Transposase</fullName>
    </recommendedName>
</protein>
<accession>A0ABR5NDM3</accession>
<reference evidence="1 2" key="1">
    <citation type="submission" date="2015-09" db="EMBL/GenBank/DDBJ databases">
        <title>Genome sequencing project for genomic taxonomy and phylogenomics of Bacillus-like bacteria.</title>
        <authorList>
            <person name="Liu B."/>
            <person name="Wang J."/>
            <person name="Zhu Y."/>
            <person name="Liu G."/>
            <person name="Chen Q."/>
            <person name="Chen Z."/>
            <person name="Lan J."/>
            <person name="Che J."/>
            <person name="Ge C."/>
            <person name="Shi H."/>
            <person name="Pan Z."/>
            <person name="Liu X."/>
        </authorList>
    </citation>
    <scope>NUCLEOTIDE SEQUENCE [LARGE SCALE GENOMIC DNA]</scope>
    <source>
        <strain evidence="1 2">DSM 8552</strain>
    </source>
</reference>
<evidence type="ECO:0000313" key="2">
    <source>
        <dbReference type="Proteomes" id="UP000051063"/>
    </source>
</evidence>
<dbReference type="Proteomes" id="UP000051063">
    <property type="component" value="Unassembled WGS sequence"/>
</dbReference>
<dbReference type="EMBL" id="LJJB01000007">
    <property type="protein sequence ID" value="KQL49617.1"/>
    <property type="molecule type" value="Genomic_DNA"/>
</dbReference>
<name>A0ABR5NDM3_BRECH</name>